<organism evidence="1 2">
    <name type="scientific">Streptomyces asoensis</name>
    <dbReference type="NCBI Taxonomy" id="249586"/>
    <lineage>
        <taxon>Bacteria</taxon>
        <taxon>Bacillati</taxon>
        <taxon>Actinomycetota</taxon>
        <taxon>Actinomycetes</taxon>
        <taxon>Kitasatosporales</taxon>
        <taxon>Streptomycetaceae</taxon>
        <taxon>Streptomyces</taxon>
    </lineage>
</organism>
<gene>
    <name evidence="1" type="ORF">Saso_67480</name>
</gene>
<accession>A0ABQ3SAE9</accession>
<name>A0ABQ3SAE9_9ACTN</name>
<dbReference type="RefSeq" id="WP_189926582.1">
    <property type="nucleotide sequence ID" value="NZ_BMSI01000014.1"/>
</dbReference>
<sequence length="277" mass="29186">MTEDGVGCGFNVAPMATGERERGALAVLRTAREAARLLGDPAKKDALNDKVDELWVLLGGLLEPELPVPVPLDGDSQAQLIADAGELAVLLRAYNWADADLAPAQAEAAVSATSAGERAAAEGFDALGKLILPSASAEGWAAEVITRAAEGDKRREHAVKFVKYALHPTPLLILDDLTKMGGDVLRSLNVAKLNACVDGIIAAMTWGFLTAPWQGDDIDPGTDHPAEMAPVPTGAQPRLDDLRPLEQEWIHGGGIVRHDGDIAPDDALTDHDGLSLH</sequence>
<comment type="caution">
    <text evidence="1">The sequence shown here is derived from an EMBL/GenBank/DDBJ whole genome shotgun (WGS) entry which is preliminary data.</text>
</comment>
<dbReference type="GeneID" id="91474518"/>
<keyword evidence="2" id="KW-1185">Reference proteome</keyword>
<dbReference type="Proteomes" id="UP000649259">
    <property type="component" value="Unassembled WGS sequence"/>
</dbReference>
<protein>
    <submittedName>
        <fullName evidence="1">Uncharacterized protein</fullName>
    </submittedName>
</protein>
<proteinExistence type="predicted"/>
<evidence type="ECO:0000313" key="2">
    <source>
        <dbReference type="Proteomes" id="UP000649259"/>
    </source>
</evidence>
<reference evidence="2" key="1">
    <citation type="submission" date="2023-07" db="EMBL/GenBank/DDBJ databases">
        <title>Whole genome shotgun sequence of Streptomyces cacaoi subsp. asoensis NBRC 13813.</title>
        <authorList>
            <person name="Komaki H."/>
            <person name="Tamura T."/>
        </authorList>
    </citation>
    <scope>NUCLEOTIDE SEQUENCE [LARGE SCALE GENOMIC DNA]</scope>
    <source>
        <strain evidence="2">NBRC 13813</strain>
    </source>
</reference>
<evidence type="ECO:0000313" key="1">
    <source>
        <dbReference type="EMBL" id="GHI65098.1"/>
    </source>
</evidence>
<dbReference type="EMBL" id="BNEB01000005">
    <property type="protein sequence ID" value="GHI65098.1"/>
    <property type="molecule type" value="Genomic_DNA"/>
</dbReference>